<keyword evidence="2" id="KW-1185">Reference proteome</keyword>
<dbReference type="InterPro" id="IPR027417">
    <property type="entry name" value="P-loop_NTPase"/>
</dbReference>
<name>A0ABD6CCH4_9EURY</name>
<dbReference type="InterPro" id="IPR055927">
    <property type="entry name" value="DUF7504"/>
</dbReference>
<dbReference type="EMBL" id="JBHUDJ010000003">
    <property type="protein sequence ID" value="MFD1587386.1"/>
    <property type="molecule type" value="Genomic_DNA"/>
</dbReference>
<comment type="caution">
    <text evidence="1">The sequence shown here is derived from an EMBL/GenBank/DDBJ whole genome shotgun (WGS) entry which is preliminary data.</text>
</comment>
<evidence type="ECO:0000313" key="2">
    <source>
        <dbReference type="Proteomes" id="UP001597119"/>
    </source>
</evidence>
<dbReference type="Pfam" id="PF24336">
    <property type="entry name" value="DUF7504"/>
    <property type="match status" value="1"/>
</dbReference>
<proteinExistence type="predicted"/>
<evidence type="ECO:0000313" key="1">
    <source>
        <dbReference type="EMBL" id="MFD1587386.1"/>
    </source>
</evidence>
<accession>A0ABD6CCH4</accession>
<protein>
    <submittedName>
        <fullName evidence="1">RAD55 family ATPase</fullName>
    </submittedName>
</protein>
<dbReference type="Proteomes" id="UP001597119">
    <property type="component" value="Unassembled WGS sequence"/>
</dbReference>
<dbReference type="AlphaFoldDB" id="A0ABD6CCH4"/>
<dbReference type="SUPFAM" id="SSF52540">
    <property type="entry name" value="P-loop containing nucleoside triphosphate hydrolases"/>
    <property type="match status" value="1"/>
</dbReference>
<dbReference type="RefSeq" id="WP_247373726.1">
    <property type="nucleotide sequence ID" value="NZ_JALLGV010000001.1"/>
</dbReference>
<organism evidence="1 2">
    <name type="scientific">Halorientalis brevis</name>
    <dbReference type="NCBI Taxonomy" id="1126241"/>
    <lineage>
        <taxon>Archaea</taxon>
        <taxon>Methanobacteriati</taxon>
        <taxon>Methanobacteriota</taxon>
        <taxon>Stenosarchaea group</taxon>
        <taxon>Halobacteria</taxon>
        <taxon>Halobacteriales</taxon>
        <taxon>Haloarculaceae</taxon>
        <taxon>Halorientalis</taxon>
    </lineage>
</organism>
<gene>
    <name evidence="1" type="ORF">ACFR9U_10350</name>
</gene>
<sequence length="222" mass="23403">MYDLSNVLETEAVSEIRPGTSVLIAGPAMTGKESLAMEILADGSRKGEGALVVTTGDDADTVVEDYQERVSGANNIQLGVVDCRAEGSSGRGGDTETPPGLYIHHVSSPGDLTGIGIGITKCLESLHSNGATEGRLALVSLSTMLTYTDRETVFKFCHVLSSRLDAAGYVGVFTIDTGAHDEQTLQVIKQAFDGLIEIRESEGARQARVLGITDSPTTWATL</sequence>
<dbReference type="Gene3D" id="3.40.50.300">
    <property type="entry name" value="P-loop containing nucleotide triphosphate hydrolases"/>
    <property type="match status" value="1"/>
</dbReference>
<reference evidence="1 2" key="1">
    <citation type="journal article" date="2019" name="Int. J. Syst. Evol. Microbiol.">
        <title>The Global Catalogue of Microorganisms (GCM) 10K type strain sequencing project: providing services to taxonomists for standard genome sequencing and annotation.</title>
        <authorList>
            <consortium name="The Broad Institute Genomics Platform"/>
            <consortium name="The Broad Institute Genome Sequencing Center for Infectious Disease"/>
            <person name="Wu L."/>
            <person name="Ma J."/>
        </authorList>
    </citation>
    <scope>NUCLEOTIDE SEQUENCE [LARGE SCALE GENOMIC DNA]</scope>
    <source>
        <strain evidence="1 2">CGMCC 1.12125</strain>
    </source>
</reference>